<dbReference type="EMBL" id="LWQS01000044">
    <property type="protein sequence ID" value="OAN46472.1"/>
    <property type="molecule type" value="Genomic_DNA"/>
</dbReference>
<dbReference type="Pfam" id="PF17785">
    <property type="entry name" value="PUA_3"/>
    <property type="match status" value="1"/>
</dbReference>
<evidence type="ECO:0000259" key="5">
    <source>
        <dbReference type="Pfam" id="PF17785"/>
    </source>
</evidence>
<dbReference type="InterPro" id="IPR041532">
    <property type="entry name" value="RlmI-like_PUA"/>
</dbReference>
<keyword evidence="3" id="KW-0949">S-adenosyl-L-methionine</keyword>
<organism evidence="6 7">
    <name type="scientific">Chloroflexus islandicus</name>
    <dbReference type="NCBI Taxonomy" id="1707952"/>
    <lineage>
        <taxon>Bacteria</taxon>
        <taxon>Bacillati</taxon>
        <taxon>Chloroflexota</taxon>
        <taxon>Chloroflexia</taxon>
        <taxon>Chloroflexales</taxon>
        <taxon>Chloroflexineae</taxon>
        <taxon>Chloroflexaceae</taxon>
        <taxon>Chloroflexus</taxon>
    </lineage>
</organism>
<dbReference type="PANTHER" id="PTHR43042:SF3">
    <property type="entry name" value="RIBOSOMAL RNA LARGE SUBUNIT METHYLTRANSFERASE YWBD-RELATED"/>
    <property type="match status" value="1"/>
</dbReference>
<comment type="caution">
    <text evidence="6">The sequence shown here is derived from an EMBL/GenBank/DDBJ whole genome shotgun (WGS) entry which is preliminary data.</text>
</comment>
<dbReference type="RefSeq" id="WP_066785784.1">
    <property type="nucleotide sequence ID" value="NZ_LWQS01000044.1"/>
</dbReference>
<dbReference type="PANTHER" id="PTHR43042">
    <property type="entry name" value="SAM-DEPENDENT METHYLTRANSFERASE"/>
    <property type="match status" value="1"/>
</dbReference>
<accession>A0A178MCK0</accession>
<feature type="domain" description="S-adenosylmethionine-dependent methyltransferase" evidence="4">
    <location>
        <begin position="175"/>
        <end position="356"/>
    </location>
</feature>
<dbReference type="Gene3D" id="3.30.750.80">
    <property type="entry name" value="RNA methyltransferase domain (HRMD) like"/>
    <property type="match status" value="1"/>
</dbReference>
<dbReference type="GO" id="GO:0032259">
    <property type="term" value="P:methylation"/>
    <property type="evidence" value="ECO:0007669"/>
    <property type="project" value="UniProtKB-KW"/>
</dbReference>
<dbReference type="GO" id="GO:0003723">
    <property type="term" value="F:RNA binding"/>
    <property type="evidence" value="ECO:0007669"/>
    <property type="project" value="InterPro"/>
</dbReference>
<gene>
    <name evidence="6" type="ORF">A6A03_12430</name>
</gene>
<evidence type="ECO:0000313" key="7">
    <source>
        <dbReference type="Proteomes" id="UP000078287"/>
    </source>
</evidence>
<dbReference type="STRING" id="1707952.A6A03_12430"/>
<feature type="domain" description="RlmI-like PUA" evidence="5">
    <location>
        <begin position="7"/>
        <end position="67"/>
    </location>
</feature>
<keyword evidence="2 6" id="KW-0808">Transferase</keyword>
<keyword evidence="7" id="KW-1185">Reference proteome</keyword>
<proteinExistence type="predicted"/>
<dbReference type="GO" id="GO:0008168">
    <property type="term" value="F:methyltransferase activity"/>
    <property type="evidence" value="ECO:0007669"/>
    <property type="project" value="UniProtKB-KW"/>
</dbReference>
<protein>
    <submittedName>
        <fullName evidence="6">SAM-dependent methyltransferase</fullName>
    </submittedName>
</protein>
<dbReference type="Proteomes" id="UP000078287">
    <property type="component" value="Unassembled WGS sequence"/>
</dbReference>
<reference evidence="6 7" key="1">
    <citation type="submission" date="2016-04" db="EMBL/GenBank/DDBJ databases">
        <title>Chloroflexus islandicus sp. nov., a thermophilic filamentous anoxygenic phototrophic bacterium from geyser Strokkur (Iceland).</title>
        <authorList>
            <person name="Gaisin V.A."/>
            <person name="Kalashnikov A.M."/>
            <person name="Sukhacheva M.V."/>
            <person name="Grouzdev D.S."/>
            <person name="Ivanov T.M."/>
            <person name="Kuznetsov B."/>
            <person name="Gorlenko V.M."/>
        </authorList>
    </citation>
    <scope>NUCLEOTIDE SEQUENCE [LARGE SCALE GENOMIC DNA]</scope>
    <source>
        <strain evidence="7">isl-2</strain>
    </source>
</reference>
<dbReference type="Gene3D" id="3.40.50.150">
    <property type="entry name" value="Vaccinia Virus protein VP39"/>
    <property type="match status" value="1"/>
</dbReference>
<name>A0A178MCK0_9CHLR</name>
<dbReference type="InterPro" id="IPR019614">
    <property type="entry name" value="SAM-dep_methyl-trfase"/>
</dbReference>
<dbReference type="InterPro" id="IPR029063">
    <property type="entry name" value="SAM-dependent_MTases_sf"/>
</dbReference>
<dbReference type="AlphaFoldDB" id="A0A178MCK0"/>
<evidence type="ECO:0000256" key="2">
    <source>
        <dbReference type="ARBA" id="ARBA00022679"/>
    </source>
</evidence>
<evidence type="ECO:0000259" key="4">
    <source>
        <dbReference type="Pfam" id="PF10672"/>
    </source>
</evidence>
<evidence type="ECO:0000256" key="1">
    <source>
        <dbReference type="ARBA" id="ARBA00022603"/>
    </source>
</evidence>
<dbReference type="OrthoDB" id="9805492at2"/>
<evidence type="ECO:0000313" key="6">
    <source>
        <dbReference type="EMBL" id="OAN46472.1"/>
    </source>
</evidence>
<sequence>MPSLADITIDPAIRTRLQQGHPWVYRNHLIGAERLRSGQWVRARCGGLTVYGLYDEQSPIGLRIFSRNGPPDQAWFRERVWEAWELRAPLRDSGQTTAYRWIYGEGDGLPGIVVDRYGDYAVIQTYAESVQTLAPAIAAALRAVDPDLRGVVQRPRLHDDNESEAQPVLLWGEAPPRDLVVQEHGLFFQVDMLYGQKTGLFLDQRENRRTVEGLVAGASVLNCFAYTGGFSLYALRGDAAEVVSCDVGRGLAEATTANIALNRLPAERHRFETEDCFALLDRYAKDGRTFDVVILDPPSFARARTSQHAALRAYVRLNALGMRCVTPGGLLVSASCTAQIGPEQFRALLGDAAAQAHRRLQMIHEAGQPLDHPVPAGFPEGRYLKFIVARVQALV</sequence>
<dbReference type="SUPFAM" id="SSF53335">
    <property type="entry name" value="S-adenosyl-L-methionine-dependent methyltransferases"/>
    <property type="match status" value="1"/>
</dbReference>
<dbReference type="Gene3D" id="2.30.130.10">
    <property type="entry name" value="PUA domain"/>
    <property type="match status" value="1"/>
</dbReference>
<dbReference type="CDD" id="cd02440">
    <property type="entry name" value="AdoMet_MTases"/>
    <property type="match status" value="1"/>
</dbReference>
<dbReference type="InterPro" id="IPR036974">
    <property type="entry name" value="PUA_sf"/>
</dbReference>
<dbReference type="CDD" id="cd11572">
    <property type="entry name" value="RlmI_M_like"/>
    <property type="match status" value="1"/>
</dbReference>
<evidence type="ECO:0000256" key="3">
    <source>
        <dbReference type="ARBA" id="ARBA00022691"/>
    </source>
</evidence>
<keyword evidence="1 6" id="KW-0489">Methyltransferase</keyword>
<dbReference type="Pfam" id="PF10672">
    <property type="entry name" value="Methyltrans_SAM"/>
    <property type="match status" value="1"/>
</dbReference>